<dbReference type="InterPro" id="IPR013815">
    <property type="entry name" value="ATP_grasp_subdomain_1"/>
</dbReference>
<sequence length="406" mass="45304">MNSTLLEKAPNPVKQARSPLPPRRVGREQELHDQLSTLLSKINLAVIYGGNKTEDGAVINQIGNPRSWKSYQAVAEDIASALERIGCRNVILLPDDMRLGDRLRAEKIHLAWLNTGGVQGYNSMAHASAMLELFGVPYVGHDPLTAGLLDSKHVFKQALKACGIPTAPFVTWHLARGPFVPKQNPAFKRQFKNHTGPFVVKPVSGRASHHVKVIDRAEDLTDAVNEIFLVTENHVLIEGYLPGREFCVAVCGPVVFRYGQVHRYSGPFVFAEIERVLEADEKIFTSMDLRPITRSRVRGLSPETDPEEVRQLETLGRRVFEDLSLETLVRLDVRADENGKMYVLEANPKPDLKAPTAEKTSLVCASLQQFGMSYDDLVFSLLADRIDLLFACRRGTVHELIKLLQV</sequence>
<dbReference type="AlphaFoldDB" id="A0A380TC56"/>
<dbReference type="GO" id="GO:0005524">
    <property type="term" value="F:ATP binding"/>
    <property type="evidence" value="ECO:0007669"/>
    <property type="project" value="InterPro"/>
</dbReference>
<feature type="domain" description="ATP-grasp" evidence="5">
    <location>
        <begin position="156"/>
        <end position="383"/>
    </location>
</feature>
<reference evidence="6" key="1">
    <citation type="submission" date="2018-07" db="EMBL/GenBank/DDBJ databases">
        <authorList>
            <person name="Quirk P.G."/>
            <person name="Krulwich T.A."/>
        </authorList>
    </citation>
    <scope>NUCLEOTIDE SEQUENCE</scope>
</reference>
<protein>
    <submittedName>
        <fullName evidence="6">D-alanine--D-alanine ligase</fullName>
        <ecNumber evidence="6">6.3.2.4</ecNumber>
    </submittedName>
</protein>
<dbReference type="GO" id="GO:0071555">
    <property type="term" value="P:cell wall organization"/>
    <property type="evidence" value="ECO:0007669"/>
    <property type="project" value="UniProtKB-KW"/>
</dbReference>
<dbReference type="PROSITE" id="PS50975">
    <property type="entry name" value="ATP_GRASP"/>
    <property type="match status" value="1"/>
</dbReference>
<dbReference type="Gene3D" id="3.30.470.20">
    <property type="entry name" value="ATP-grasp fold, B domain"/>
    <property type="match status" value="1"/>
</dbReference>
<evidence type="ECO:0000256" key="3">
    <source>
        <dbReference type="ARBA" id="ARBA00023316"/>
    </source>
</evidence>
<evidence type="ECO:0000259" key="5">
    <source>
        <dbReference type="PROSITE" id="PS50975"/>
    </source>
</evidence>
<dbReference type="GO" id="GO:0008716">
    <property type="term" value="F:D-alanine-D-alanine ligase activity"/>
    <property type="evidence" value="ECO:0007669"/>
    <property type="project" value="UniProtKB-EC"/>
</dbReference>
<dbReference type="EC" id="6.3.2.4" evidence="6"/>
<evidence type="ECO:0000256" key="2">
    <source>
        <dbReference type="ARBA" id="ARBA00022598"/>
    </source>
</evidence>
<evidence type="ECO:0000256" key="1">
    <source>
        <dbReference type="ARBA" id="ARBA00010871"/>
    </source>
</evidence>
<dbReference type="PANTHER" id="PTHR23132">
    <property type="entry name" value="D-ALANINE--D-ALANINE LIGASE"/>
    <property type="match status" value="1"/>
</dbReference>
<dbReference type="EMBL" id="UIDG01000079">
    <property type="protein sequence ID" value="SUS05071.1"/>
    <property type="molecule type" value="Genomic_DNA"/>
</dbReference>
<dbReference type="InterPro" id="IPR011095">
    <property type="entry name" value="Dala_Dala_lig_C"/>
</dbReference>
<evidence type="ECO:0000313" key="6">
    <source>
        <dbReference type="EMBL" id="SUS05071.1"/>
    </source>
</evidence>
<keyword evidence="2 6" id="KW-0436">Ligase</keyword>
<organism evidence="6">
    <name type="scientific">metagenome</name>
    <dbReference type="NCBI Taxonomy" id="256318"/>
    <lineage>
        <taxon>unclassified sequences</taxon>
        <taxon>metagenomes</taxon>
    </lineage>
</organism>
<proteinExistence type="inferred from homology"/>
<dbReference type="Pfam" id="PF07478">
    <property type="entry name" value="Dala_Dala_lig_C"/>
    <property type="match status" value="1"/>
</dbReference>
<feature type="region of interest" description="Disordered" evidence="4">
    <location>
        <begin position="1"/>
        <end position="25"/>
    </location>
</feature>
<dbReference type="SUPFAM" id="SSF52440">
    <property type="entry name" value="PreATP-grasp domain"/>
    <property type="match status" value="1"/>
</dbReference>
<dbReference type="PANTHER" id="PTHR23132:SF23">
    <property type="entry name" value="D-ALANINE--D-ALANINE LIGASE B"/>
    <property type="match status" value="1"/>
</dbReference>
<dbReference type="GO" id="GO:0046872">
    <property type="term" value="F:metal ion binding"/>
    <property type="evidence" value="ECO:0007669"/>
    <property type="project" value="InterPro"/>
</dbReference>
<accession>A0A380TC56</accession>
<gene>
    <name evidence="6" type="primary">ddlB</name>
    <name evidence="6" type="ORF">DF3PB_170007</name>
</gene>
<dbReference type="SUPFAM" id="SSF56059">
    <property type="entry name" value="Glutathione synthetase ATP-binding domain-like"/>
    <property type="match status" value="1"/>
</dbReference>
<dbReference type="Gene3D" id="3.30.1490.20">
    <property type="entry name" value="ATP-grasp fold, A domain"/>
    <property type="match status" value="1"/>
</dbReference>
<name>A0A380TC56_9ZZZZ</name>
<dbReference type="InterPro" id="IPR016185">
    <property type="entry name" value="PreATP-grasp_dom_sf"/>
</dbReference>
<evidence type="ECO:0000256" key="4">
    <source>
        <dbReference type="SAM" id="MobiDB-lite"/>
    </source>
</evidence>
<comment type="similarity">
    <text evidence="1">Belongs to the D-alanine--D-alanine ligase family.</text>
</comment>
<dbReference type="InterPro" id="IPR011761">
    <property type="entry name" value="ATP-grasp"/>
</dbReference>
<keyword evidence="3" id="KW-0961">Cell wall biogenesis/degradation</keyword>